<keyword evidence="7" id="KW-0653">Protein transport</keyword>
<dbReference type="OrthoDB" id="8852411at2"/>
<evidence type="ECO:0000256" key="4">
    <source>
        <dbReference type="ARBA" id="ARBA00022475"/>
    </source>
</evidence>
<dbReference type="GO" id="GO:0005886">
    <property type="term" value="C:plasma membrane"/>
    <property type="evidence" value="ECO:0007669"/>
    <property type="project" value="UniProtKB-SubCell"/>
</dbReference>
<keyword evidence="11" id="KW-1185">Reference proteome</keyword>
<dbReference type="SUPFAM" id="SSF103054">
    <property type="entry name" value="General secretion pathway protein M, EpsM"/>
    <property type="match status" value="1"/>
</dbReference>
<keyword evidence="8" id="KW-1133">Transmembrane helix</keyword>
<evidence type="ECO:0000256" key="1">
    <source>
        <dbReference type="ARBA" id="ARBA00004377"/>
    </source>
</evidence>
<keyword evidence="9" id="KW-0472">Membrane</keyword>
<dbReference type="Pfam" id="PF04612">
    <property type="entry name" value="T2SSM"/>
    <property type="match status" value="1"/>
</dbReference>
<dbReference type="InterPro" id="IPR007690">
    <property type="entry name" value="T2SS_GspM"/>
</dbReference>
<keyword evidence="6" id="KW-0812">Transmembrane</keyword>
<dbReference type="Gene3D" id="3.30.1360.100">
    <property type="entry name" value="General secretion pathway protein M, EpsM"/>
    <property type="match status" value="1"/>
</dbReference>
<evidence type="ECO:0000256" key="6">
    <source>
        <dbReference type="ARBA" id="ARBA00022692"/>
    </source>
</evidence>
<comment type="subcellular location">
    <subcellularLocation>
        <location evidence="1">Cell inner membrane</location>
        <topology evidence="1">Single-pass membrane protein</topology>
    </subcellularLocation>
</comment>
<dbReference type="GO" id="GO:0015627">
    <property type="term" value="C:type II protein secretion system complex"/>
    <property type="evidence" value="ECO:0007669"/>
    <property type="project" value="InterPro"/>
</dbReference>
<proteinExistence type="inferred from homology"/>
<evidence type="ECO:0000256" key="8">
    <source>
        <dbReference type="ARBA" id="ARBA00022989"/>
    </source>
</evidence>
<evidence type="ECO:0000256" key="7">
    <source>
        <dbReference type="ARBA" id="ARBA00022927"/>
    </source>
</evidence>
<evidence type="ECO:0000313" key="11">
    <source>
        <dbReference type="Proteomes" id="UP000216429"/>
    </source>
</evidence>
<dbReference type="EMBL" id="NEVU01000003">
    <property type="protein sequence ID" value="OZI71893.1"/>
    <property type="molecule type" value="Genomic_DNA"/>
</dbReference>
<dbReference type="InterPro" id="IPR023229">
    <property type="entry name" value="T2SS_M_periplasmic_sf"/>
</dbReference>
<reference evidence="11" key="1">
    <citation type="submission" date="2017-05" db="EMBL/GenBank/DDBJ databases">
        <title>Complete and WGS of Bordetella genogroups.</title>
        <authorList>
            <person name="Spilker T."/>
            <person name="Lipuma J."/>
        </authorList>
    </citation>
    <scope>NUCLEOTIDE SEQUENCE [LARGE SCALE GENOMIC DNA]</scope>
    <source>
        <strain evidence="11">AU6712</strain>
    </source>
</reference>
<keyword evidence="4" id="KW-1003">Cell membrane</keyword>
<evidence type="ECO:0000256" key="9">
    <source>
        <dbReference type="ARBA" id="ARBA00023136"/>
    </source>
</evidence>
<sequence>MKALTPAWQKLRQRINPSLRELRQRHAALSTRDRRLLQAMAVTLGATALWLLGVEPALNQVMRLHAELPQLRVQAAAIDDLAAQAASLARQAPARATLPAQAELQHSLSQAGLSPDRWILSPDKDGYQLRVSEVPAQTLLDWLARSSQDWSLTARQAELVRATNPYGRPLPGLVNGKLLLSLRQGG</sequence>
<name>A0A261VFG0_9BORD</name>
<accession>A0A261VFG0</accession>
<evidence type="ECO:0000256" key="3">
    <source>
        <dbReference type="ARBA" id="ARBA00022448"/>
    </source>
</evidence>
<dbReference type="AlphaFoldDB" id="A0A261VFG0"/>
<dbReference type="GO" id="GO:0015628">
    <property type="term" value="P:protein secretion by the type II secretion system"/>
    <property type="evidence" value="ECO:0007669"/>
    <property type="project" value="InterPro"/>
</dbReference>
<evidence type="ECO:0000313" key="10">
    <source>
        <dbReference type="EMBL" id="OZI71893.1"/>
    </source>
</evidence>
<keyword evidence="3" id="KW-0813">Transport</keyword>
<comment type="caution">
    <text evidence="10">The sequence shown here is derived from an EMBL/GenBank/DDBJ whole genome shotgun (WGS) entry which is preliminary data.</text>
</comment>
<comment type="similarity">
    <text evidence="2">Belongs to the GSP M family.</text>
</comment>
<evidence type="ECO:0000256" key="2">
    <source>
        <dbReference type="ARBA" id="ARBA00010637"/>
    </source>
</evidence>
<keyword evidence="5" id="KW-0997">Cell inner membrane</keyword>
<organism evidence="10 11">
    <name type="scientific">Bordetella genomosp. 12</name>
    <dbReference type="NCBI Taxonomy" id="463035"/>
    <lineage>
        <taxon>Bacteria</taxon>
        <taxon>Pseudomonadati</taxon>
        <taxon>Pseudomonadota</taxon>
        <taxon>Betaproteobacteria</taxon>
        <taxon>Burkholderiales</taxon>
        <taxon>Alcaligenaceae</taxon>
        <taxon>Bordetella</taxon>
    </lineage>
</organism>
<dbReference type="RefSeq" id="WP_094815861.1">
    <property type="nucleotide sequence ID" value="NZ_NEVU01000003.1"/>
</dbReference>
<dbReference type="Proteomes" id="UP000216429">
    <property type="component" value="Unassembled WGS sequence"/>
</dbReference>
<evidence type="ECO:0000256" key="5">
    <source>
        <dbReference type="ARBA" id="ARBA00022519"/>
    </source>
</evidence>
<evidence type="ECO:0008006" key="12">
    <source>
        <dbReference type="Google" id="ProtNLM"/>
    </source>
</evidence>
<protein>
    <recommendedName>
        <fullName evidence="12">General secretion pathway protein GspM</fullName>
    </recommendedName>
</protein>
<gene>
    <name evidence="10" type="ORF">CAL22_19110</name>
</gene>